<evidence type="ECO:0000313" key="6">
    <source>
        <dbReference type="EMBL" id="GAA4419519.1"/>
    </source>
</evidence>
<dbReference type="RefSeq" id="WP_345215389.1">
    <property type="nucleotide sequence ID" value="NZ_BAABGN010000002.1"/>
</dbReference>
<sequence length="309" mass="32944">MDLLTHLRAYLAVADEGSFTAGAAGSATPQPVLSRRVAALERALGGPLLERGPRGVTLTPLGAAVLPPARDLLVRADHLLDTARGHVLNDVRAALPPQADPRSLAELRRMLTARGVTVVLDDAEPGAREQLLARGVAQLIVMPVSPDRAQIHVPLGGATVPGTMRSRRLHVEQLRDSDETPGPPQRLLLQVEDDVPHVRDRLTQAAHAAGLAPYQVVTAPPAAEALTAVHERGDVLVCDTEEARRHGLEWRKIVPPIVRGYRVRLAKDHPSRPILDEALPEIVDVLGRALGAPAADRPPPAMAQDAADG</sequence>
<dbReference type="InterPro" id="IPR000847">
    <property type="entry name" value="LysR_HTH_N"/>
</dbReference>
<evidence type="ECO:0000256" key="1">
    <source>
        <dbReference type="ARBA" id="ARBA00009437"/>
    </source>
</evidence>
<dbReference type="Pfam" id="PF00126">
    <property type="entry name" value="HTH_1"/>
    <property type="match status" value="1"/>
</dbReference>
<dbReference type="Gene3D" id="1.10.10.10">
    <property type="entry name" value="Winged helix-like DNA-binding domain superfamily/Winged helix DNA-binding domain"/>
    <property type="match status" value="1"/>
</dbReference>
<dbReference type="PANTHER" id="PTHR30346">
    <property type="entry name" value="TRANSCRIPTIONAL DUAL REGULATOR HCAR-RELATED"/>
    <property type="match status" value="1"/>
</dbReference>
<dbReference type="Proteomes" id="UP001500622">
    <property type="component" value="Unassembled WGS sequence"/>
</dbReference>
<reference evidence="7" key="1">
    <citation type="journal article" date="2019" name="Int. J. Syst. Evol. Microbiol.">
        <title>The Global Catalogue of Microorganisms (GCM) 10K type strain sequencing project: providing services to taxonomists for standard genome sequencing and annotation.</title>
        <authorList>
            <consortium name="The Broad Institute Genomics Platform"/>
            <consortium name="The Broad Institute Genome Sequencing Center for Infectious Disease"/>
            <person name="Wu L."/>
            <person name="Ma J."/>
        </authorList>
    </citation>
    <scope>NUCLEOTIDE SEQUENCE [LARGE SCALE GENOMIC DNA]</scope>
    <source>
        <strain evidence="7">JCM 17810</strain>
    </source>
</reference>
<organism evidence="6 7">
    <name type="scientific">Georgenia halophila</name>
    <dbReference type="NCBI Taxonomy" id="620889"/>
    <lineage>
        <taxon>Bacteria</taxon>
        <taxon>Bacillati</taxon>
        <taxon>Actinomycetota</taxon>
        <taxon>Actinomycetes</taxon>
        <taxon>Micrococcales</taxon>
        <taxon>Bogoriellaceae</taxon>
        <taxon>Georgenia</taxon>
    </lineage>
</organism>
<accession>A0ABP8KZD4</accession>
<dbReference type="SUPFAM" id="SSF46785">
    <property type="entry name" value="Winged helix' DNA-binding domain"/>
    <property type="match status" value="1"/>
</dbReference>
<evidence type="ECO:0000313" key="7">
    <source>
        <dbReference type="Proteomes" id="UP001500622"/>
    </source>
</evidence>
<dbReference type="InterPro" id="IPR036390">
    <property type="entry name" value="WH_DNA-bd_sf"/>
</dbReference>
<keyword evidence="2" id="KW-0805">Transcription regulation</keyword>
<protein>
    <submittedName>
        <fullName evidence="6">LysR family transcriptional regulator</fullName>
    </submittedName>
</protein>
<feature type="domain" description="HTH lysR-type" evidence="5">
    <location>
        <begin position="1"/>
        <end position="59"/>
    </location>
</feature>
<proteinExistence type="inferred from homology"/>
<evidence type="ECO:0000256" key="2">
    <source>
        <dbReference type="ARBA" id="ARBA00023015"/>
    </source>
</evidence>
<dbReference type="PROSITE" id="PS50931">
    <property type="entry name" value="HTH_LYSR"/>
    <property type="match status" value="1"/>
</dbReference>
<name>A0ABP8KZD4_9MICO</name>
<keyword evidence="7" id="KW-1185">Reference proteome</keyword>
<keyword evidence="4" id="KW-0804">Transcription</keyword>
<evidence type="ECO:0000259" key="5">
    <source>
        <dbReference type="PROSITE" id="PS50931"/>
    </source>
</evidence>
<keyword evidence="3" id="KW-0238">DNA-binding</keyword>
<dbReference type="PANTHER" id="PTHR30346:SF0">
    <property type="entry name" value="HCA OPERON TRANSCRIPTIONAL ACTIVATOR HCAR"/>
    <property type="match status" value="1"/>
</dbReference>
<gene>
    <name evidence="6" type="ORF">GCM10023169_10280</name>
</gene>
<comment type="similarity">
    <text evidence="1">Belongs to the LysR transcriptional regulatory family.</text>
</comment>
<dbReference type="InterPro" id="IPR036388">
    <property type="entry name" value="WH-like_DNA-bd_sf"/>
</dbReference>
<evidence type="ECO:0000256" key="4">
    <source>
        <dbReference type="ARBA" id="ARBA00023163"/>
    </source>
</evidence>
<dbReference type="EMBL" id="BAABGN010000002">
    <property type="protein sequence ID" value="GAA4419519.1"/>
    <property type="molecule type" value="Genomic_DNA"/>
</dbReference>
<comment type="caution">
    <text evidence="6">The sequence shown here is derived from an EMBL/GenBank/DDBJ whole genome shotgun (WGS) entry which is preliminary data.</text>
</comment>
<evidence type="ECO:0000256" key="3">
    <source>
        <dbReference type="ARBA" id="ARBA00023125"/>
    </source>
</evidence>